<protein>
    <submittedName>
        <fullName evidence="1">Uncharacterized protein</fullName>
    </submittedName>
</protein>
<organism evidence="1 2">
    <name type="scientific">Allacma fusca</name>
    <dbReference type="NCBI Taxonomy" id="39272"/>
    <lineage>
        <taxon>Eukaryota</taxon>
        <taxon>Metazoa</taxon>
        <taxon>Ecdysozoa</taxon>
        <taxon>Arthropoda</taxon>
        <taxon>Hexapoda</taxon>
        <taxon>Collembola</taxon>
        <taxon>Symphypleona</taxon>
        <taxon>Sminthuridae</taxon>
        <taxon>Allacma</taxon>
    </lineage>
</organism>
<accession>A0A8J2K362</accession>
<dbReference type="AlphaFoldDB" id="A0A8J2K362"/>
<proteinExistence type="predicted"/>
<sequence>MERGGSSHMHPKSGVTKNSRVLRLLSTPPIFCESIYLYTESYISSGLSELREMPSGRGVVCATDEVNISGLSHREGGLMIPRRNKTPFMVAHRASPYAFITRIVPSHMSISFGLLPFRSVEESVHNRLLGNLFAFRVKKENGFNLP</sequence>
<keyword evidence="2" id="KW-1185">Reference proteome</keyword>
<name>A0A8J2K362_9HEXA</name>
<reference evidence="1" key="1">
    <citation type="submission" date="2021-06" db="EMBL/GenBank/DDBJ databases">
        <authorList>
            <person name="Hodson N. C."/>
            <person name="Mongue J. A."/>
            <person name="Jaron S. K."/>
        </authorList>
    </citation>
    <scope>NUCLEOTIDE SEQUENCE</scope>
</reference>
<comment type="caution">
    <text evidence="1">The sequence shown here is derived from an EMBL/GenBank/DDBJ whole genome shotgun (WGS) entry which is preliminary data.</text>
</comment>
<evidence type="ECO:0000313" key="2">
    <source>
        <dbReference type="Proteomes" id="UP000708208"/>
    </source>
</evidence>
<evidence type="ECO:0000313" key="1">
    <source>
        <dbReference type="EMBL" id="CAG7726931.1"/>
    </source>
</evidence>
<dbReference type="EMBL" id="CAJVCH010141918">
    <property type="protein sequence ID" value="CAG7726931.1"/>
    <property type="molecule type" value="Genomic_DNA"/>
</dbReference>
<gene>
    <name evidence="1" type="ORF">AFUS01_LOCUS15807</name>
</gene>
<dbReference type="Proteomes" id="UP000708208">
    <property type="component" value="Unassembled WGS sequence"/>
</dbReference>